<gene>
    <name evidence="1" type="ORF">VC34_23060</name>
</gene>
<dbReference type="AlphaFoldDB" id="A0A0F4T6J1"/>
<evidence type="ECO:0000313" key="1">
    <source>
        <dbReference type="EMBL" id="KJZ38997.1"/>
    </source>
</evidence>
<sequence length="119" mass="13382">MSDFQTESTPTARKVHKCCECCGPIHPGQQYQLITGRWDGDMASFKTCPACLAARTWATAQPEWGGDGEHLYYFGQLEEDLSYLAPEINPGDGRRFRAYRLQAHISRNRLAATETRKAA</sequence>
<dbReference type="RefSeq" id="WP_046048600.1">
    <property type="nucleotide sequence ID" value="NZ_LACD01000029.1"/>
</dbReference>
<name>A0A0F4T6J1_PSEFL</name>
<accession>A0A0F4T6J1</accession>
<comment type="caution">
    <text evidence="1">The sequence shown here is derived from an EMBL/GenBank/DDBJ whole genome shotgun (WGS) entry which is preliminary data.</text>
</comment>
<protein>
    <submittedName>
        <fullName evidence="1">Uncharacterized protein</fullName>
    </submittedName>
</protein>
<proteinExistence type="predicted"/>
<reference evidence="1 2" key="1">
    <citation type="submission" date="2015-03" db="EMBL/GenBank/DDBJ databases">
        <title>Comparative genomics of Pseudomonas insights into diversity of traits involved in vanlence and defense.</title>
        <authorList>
            <person name="Qin Y."/>
        </authorList>
    </citation>
    <scope>NUCLEOTIDE SEQUENCE [LARGE SCALE GENOMIC DNA]</scope>
    <source>
        <strain evidence="1 2">C3</strain>
    </source>
</reference>
<dbReference type="PATRIC" id="fig|294.131.peg.3531"/>
<evidence type="ECO:0000313" key="2">
    <source>
        <dbReference type="Proteomes" id="UP000033500"/>
    </source>
</evidence>
<dbReference type="EMBL" id="LACD01000029">
    <property type="protein sequence ID" value="KJZ38997.1"/>
    <property type="molecule type" value="Genomic_DNA"/>
</dbReference>
<dbReference type="Proteomes" id="UP000033500">
    <property type="component" value="Unassembled WGS sequence"/>
</dbReference>
<organism evidence="1 2">
    <name type="scientific">Pseudomonas fluorescens</name>
    <dbReference type="NCBI Taxonomy" id="294"/>
    <lineage>
        <taxon>Bacteria</taxon>
        <taxon>Pseudomonadati</taxon>
        <taxon>Pseudomonadota</taxon>
        <taxon>Gammaproteobacteria</taxon>
        <taxon>Pseudomonadales</taxon>
        <taxon>Pseudomonadaceae</taxon>
        <taxon>Pseudomonas</taxon>
    </lineage>
</organism>